<organism evidence="2 3">
    <name type="scientific">Operophtera brumata</name>
    <name type="common">Winter moth</name>
    <name type="synonym">Phalaena brumata</name>
    <dbReference type="NCBI Taxonomy" id="104452"/>
    <lineage>
        <taxon>Eukaryota</taxon>
        <taxon>Metazoa</taxon>
        <taxon>Ecdysozoa</taxon>
        <taxon>Arthropoda</taxon>
        <taxon>Hexapoda</taxon>
        <taxon>Insecta</taxon>
        <taxon>Pterygota</taxon>
        <taxon>Neoptera</taxon>
        <taxon>Endopterygota</taxon>
        <taxon>Lepidoptera</taxon>
        <taxon>Glossata</taxon>
        <taxon>Ditrysia</taxon>
        <taxon>Geometroidea</taxon>
        <taxon>Geometridae</taxon>
        <taxon>Larentiinae</taxon>
        <taxon>Operophtera</taxon>
    </lineage>
</organism>
<sequence>MPQSEFWPFISHKTVESEDVGLGGQALLLVPEPDTAVKDIHTLDNNVHRLHEDKYCHKDNEVSRLRDELIRAKNTADEERLQRFKYEAKLKDFELKINDICCAGKTYDSTEYQKVSNEVVALKTQLRDMKEDAEEMRITVDEKSEQLQEYRVKYLQAQQQVEELKRTLDVMEFDKKLLELAPLPDLLKAAQMQLHEAKQLQKLGEDSAHQISNELHRVKEKVYS</sequence>
<gene>
    <name evidence="2" type="ORF">OBRU01_20273</name>
</gene>
<keyword evidence="1" id="KW-0175">Coiled coil</keyword>
<protein>
    <submittedName>
        <fullName evidence="2">Uncharacterized protein</fullName>
    </submittedName>
</protein>
<reference evidence="2 3" key="1">
    <citation type="journal article" date="2015" name="Genome Biol. Evol.">
        <title>The genome of winter moth (Operophtera brumata) provides a genomic perspective on sexual dimorphism and phenology.</title>
        <authorList>
            <person name="Derks M.F."/>
            <person name="Smit S."/>
            <person name="Salis L."/>
            <person name="Schijlen E."/>
            <person name="Bossers A."/>
            <person name="Mateman C."/>
            <person name="Pijl A.S."/>
            <person name="de Ridder D."/>
            <person name="Groenen M.A."/>
            <person name="Visser M.E."/>
            <person name="Megens H.J."/>
        </authorList>
    </citation>
    <scope>NUCLEOTIDE SEQUENCE [LARGE SCALE GENOMIC DNA]</scope>
    <source>
        <strain evidence="2">WM2013NL</strain>
        <tissue evidence="2">Head and thorax</tissue>
    </source>
</reference>
<name>A0A0L7KVD8_OPEBR</name>
<dbReference type="STRING" id="104452.A0A0L7KVD8"/>
<feature type="coiled-coil region" evidence="1">
    <location>
        <begin position="112"/>
        <end position="181"/>
    </location>
</feature>
<dbReference type="Proteomes" id="UP000037510">
    <property type="component" value="Unassembled WGS sequence"/>
</dbReference>
<proteinExistence type="predicted"/>
<comment type="caution">
    <text evidence="2">The sequence shown here is derived from an EMBL/GenBank/DDBJ whole genome shotgun (WGS) entry which is preliminary data.</text>
</comment>
<dbReference type="EMBL" id="JTDY01005346">
    <property type="protein sequence ID" value="KOB67095.1"/>
    <property type="molecule type" value="Genomic_DNA"/>
</dbReference>
<dbReference type="Gene3D" id="1.10.287.1490">
    <property type="match status" value="1"/>
</dbReference>
<dbReference type="AlphaFoldDB" id="A0A0L7KVD8"/>
<keyword evidence="3" id="KW-1185">Reference proteome</keyword>
<evidence type="ECO:0000256" key="1">
    <source>
        <dbReference type="SAM" id="Coils"/>
    </source>
</evidence>
<feature type="non-terminal residue" evidence="2">
    <location>
        <position position="224"/>
    </location>
</feature>
<feature type="non-terminal residue" evidence="2">
    <location>
        <position position="1"/>
    </location>
</feature>
<accession>A0A0L7KVD8</accession>
<evidence type="ECO:0000313" key="2">
    <source>
        <dbReference type="EMBL" id="KOB67095.1"/>
    </source>
</evidence>
<evidence type="ECO:0000313" key="3">
    <source>
        <dbReference type="Proteomes" id="UP000037510"/>
    </source>
</evidence>